<accession>A0A7R8UFD4</accession>
<evidence type="ECO:0008006" key="3">
    <source>
        <dbReference type="Google" id="ProtNLM"/>
    </source>
</evidence>
<dbReference type="PANTHER" id="PTHR47412">
    <property type="entry name" value="FI01434P-RELATED"/>
    <property type="match status" value="1"/>
</dbReference>
<dbReference type="EMBL" id="LR899009">
    <property type="protein sequence ID" value="CAD7079584.1"/>
    <property type="molecule type" value="Genomic_DNA"/>
</dbReference>
<keyword evidence="2" id="KW-1185">Reference proteome</keyword>
<dbReference type="PANTHER" id="PTHR47412:SF1">
    <property type="entry name" value="FI01434P-RELATED"/>
    <property type="match status" value="1"/>
</dbReference>
<name>A0A7R8UFD4_HERIL</name>
<organism evidence="1 2">
    <name type="scientific">Hermetia illucens</name>
    <name type="common">Black soldier fly</name>
    <dbReference type="NCBI Taxonomy" id="343691"/>
    <lineage>
        <taxon>Eukaryota</taxon>
        <taxon>Metazoa</taxon>
        <taxon>Ecdysozoa</taxon>
        <taxon>Arthropoda</taxon>
        <taxon>Hexapoda</taxon>
        <taxon>Insecta</taxon>
        <taxon>Pterygota</taxon>
        <taxon>Neoptera</taxon>
        <taxon>Endopterygota</taxon>
        <taxon>Diptera</taxon>
        <taxon>Brachycera</taxon>
        <taxon>Stratiomyomorpha</taxon>
        <taxon>Stratiomyidae</taxon>
        <taxon>Hermetiinae</taxon>
        <taxon>Hermetia</taxon>
    </lineage>
</organism>
<evidence type="ECO:0000313" key="1">
    <source>
        <dbReference type="EMBL" id="CAD7079584.1"/>
    </source>
</evidence>
<dbReference type="InParanoid" id="A0A7R8UFD4"/>
<dbReference type="Pfam" id="PF13896">
    <property type="entry name" value="Glyco_transf_49"/>
    <property type="match status" value="1"/>
</dbReference>
<reference evidence="1 2" key="1">
    <citation type="submission" date="2020-11" db="EMBL/GenBank/DDBJ databases">
        <authorList>
            <person name="Wallbank WR R."/>
            <person name="Pardo Diaz C."/>
            <person name="Kozak K."/>
            <person name="Martin S."/>
            <person name="Jiggins C."/>
            <person name="Moest M."/>
            <person name="Warren A I."/>
            <person name="Generalovic N T."/>
            <person name="Byers J.R.P. K."/>
            <person name="Montejo-Kovacevich G."/>
            <person name="Yen C E."/>
        </authorList>
    </citation>
    <scope>NUCLEOTIDE SEQUENCE [LARGE SCALE GENOMIC DNA]</scope>
</reference>
<protein>
    <recommendedName>
        <fullName evidence="3">N-acetyllactosaminide beta-1,3-N-acetylglucosaminyltransferase</fullName>
    </recommendedName>
</protein>
<dbReference type="OMA" id="MDICEAC"/>
<sequence length="435" mass="50622">MVVKYSFILKSMILIASLLTLLLWYRFVVSYSYSDFANISGLRKNRAIDGPIISPVDLNTSKTLESLLNCKNRDYYSEVIHSEKLWVLKNYVEAEHGGIKCFETITYTTHGDFTFLDNVPQLVERWQAPISIAIYAPGDDFEHTIQSIQYLRQCVPESHQIRTFVTFHIYFDDEHSPEVVPKYDETSALAPFFCLREPPYKTVKGSETFRSKKGLLYPINIGRNIARNSALTHFILPSDIELYPNPGLPKDFLMMIARNGIEKDKPGVYPIAIFEVRKDVSVPRTKSELKELLKTEKAYIFHKRICAACHTIPEYNKWLELEETKELNVFHVGKRQKDQKIWEPIFIGTHDDPYYEERLSWEGKRDKMTQGYVMCVLGYEFRILNNAFLVHRPGIKKPSKDKKRVLEALKTDRLIANEIYPELEKQYGHKEGCNV</sequence>
<dbReference type="AlphaFoldDB" id="A0A7R8UFD4"/>
<gene>
    <name evidence="1" type="ORF">HERILL_LOCUS2796</name>
</gene>
<dbReference type="Proteomes" id="UP000594454">
    <property type="component" value="Chromosome 1"/>
</dbReference>
<dbReference type="OrthoDB" id="9974378at2759"/>
<proteinExistence type="predicted"/>
<evidence type="ECO:0000313" key="2">
    <source>
        <dbReference type="Proteomes" id="UP000594454"/>
    </source>
</evidence>